<name>A0A6M0K4L9_9GAMM</name>
<dbReference type="EMBL" id="JAAIJQ010000086">
    <property type="protein sequence ID" value="NEV64369.1"/>
    <property type="molecule type" value="Genomic_DNA"/>
</dbReference>
<dbReference type="Proteomes" id="UP000483379">
    <property type="component" value="Unassembled WGS sequence"/>
</dbReference>
<keyword evidence="3" id="KW-1185">Reference proteome</keyword>
<evidence type="ECO:0000259" key="1">
    <source>
        <dbReference type="PROSITE" id="PS51832"/>
    </source>
</evidence>
<dbReference type="GO" id="GO:0008081">
    <property type="term" value="F:phosphoric diester hydrolase activity"/>
    <property type="evidence" value="ECO:0007669"/>
    <property type="project" value="UniProtKB-ARBA"/>
</dbReference>
<protein>
    <submittedName>
        <fullName evidence="2">DUF3391 domain-containing protein</fullName>
    </submittedName>
</protein>
<dbReference type="CDD" id="cd00077">
    <property type="entry name" value="HDc"/>
    <property type="match status" value="1"/>
</dbReference>
<feature type="domain" description="HD-GYP" evidence="1">
    <location>
        <begin position="137"/>
        <end position="332"/>
    </location>
</feature>
<dbReference type="InterPro" id="IPR021812">
    <property type="entry name" value="DUF3391"/>
</dbReference>
<dbReference type="Gene3D" id="1.10.3210.10">
    <property type="entry name" value="Hypothetical protein af1432"/>
    <property type="match status" value="1"/>
</dbReference>
<dbReference type="Pfam" id="PF11871">
    <property type="entry name" value="DUF3391"/>
    <property type="match status" value="1"/>
</dbReference>
<dbReference type="InterPro" id="IPR003607">
    <property type="entry name" value="HD/PDEase_dom"/>
</dbReference>
<dbReference type="InterPro" id="IPR037522">
    <property type="entry name" value="HD_GYP_dom"/>
</dbReference>
<comment type="caution">
    <text evidence="2">The sequence shown here is derived from an EMBL/GenBank/DDBJ whole genome shotgun (WGS) entry which is preliminary data.</text>
</comment>
<reference evidence="2 3" key="1">
    <citation type="submission" date="2020-02" db="EMBL/GenBank/DDBJ databases">
        <title>Genome sequences of Thiorhodococcus mannitoliphagus and Thiorhodococcus minor, purple sulfur photosynthetic bacteria in the gammaproteobacterial family, Chromatiaceae.</title>
        <authorList>
            <person name="Aviles F.A."/>
            <person name="Meyer T.E."/>
            <person name="Kyndt J.A."/>
        </authorList>
    </citation>
    <scope>NUCLEOTIDE SEQUENCE [LARGE SCALE GENOMIC DNA]</scope>
    <source>
        <strain evidence="2 3">DSM 11518</strain>
    </source>
</reference>
<gene>
    <name evidence="2" type="ORF">G3446_21215</name>
</gene>
<dbReference type="NCBIfam" id="TIGR00277">
    <property type="entry name" value="HDIG"/>
    <property type="match status" value="1"/>
</dbReference>
<dbReference type="PROSITE" id="PS51832">
    <property type="entry name" value="HD_GYP"/>
    <property type="match status" value="1"/>
</dbReference>
<organism evidence="2 3">
    <name type="scientific">Thiorhodococcus minor</name>
    <dbReference type="NCBI Taxonomy" id="57489"/>
    <lineage>
        <taxon>Bacteria</taxon>
        <taxon>Pseudomonadati</taxon>
        <taxon>Pseudomonadota</taxon>
        <taxon>Gammaproteobacteria</taxon>
        <taxon>Chromatiales</taxon>
        <taxon>Chromatiaceae</taxon>
        <taxon>Thiorhodococcus</taxon>
    </lineage>
</organism>
<dbReference type="InterPro" id="IPR052020">
    <property type="entry name" value="Cyclic_di-GMP/3'3'-cGAMP_PDE"/>
</dbReference>
<dbReference type="PANTHER" id="PTHR45228">
    <property type="entry name" value="CYCLIC DI-GMP PHOSPHODIESTERASE TM_0186-RELATED"/>
    <property type="match status" value="1"/>
</dbReference>
<dbReference type="Pfam" id="PF13487">
    <property type="entry name" value="HD_5"/>
    <property type="match status" value="1"/>
</dbReference>
<dbReference type="InterPro" id="IPR006675">
    <property type="entry name" value="HDIG_dom"/>
</dbReference>
<evidence type="ECO:0000313" key="3">
    <source>
        <dbReference type="Proteomes" id="UP000483379"/>
    </source>
</evidence>
<proteinExistence type="predicted"/>
<dbReference type="AlphaFoldDB" id="A0A6M0K4L9"/>
<sequence length="417" mass="46599">MTDAESQFVEIDDLRVGMYIYLDLGWIGHPFALNSFKIASPNQIDIIRGLGVTRLRWSPERSDLPEETEPVAQEVPVEEVSALDARRLQLLEQQRSLDRCDREFSDATRVFRDIQKLLPGDPAGAREQAVEVVEGLLGELLDQGESFIRLLSEKAGERSSLHAVNVTVVSLLLGQRLELDSAALKQLGIGALLHDIGKLELPDRLRWCDKGFTIAERNLYKRHVADGVELAARMGLDEDVRAILAQHHEHADGSGFPRQLHGEALTRAASIVALVNHYDNLCNPANPLTAMTPHQALSLIFAQSRTKFEATTLGAFIRMMGVYPPGSVVLLTNDRYALVVSVSSSRPLRPRVLIYDPRTAREEALVVDLEDHRDLGVKQSLRPVQLPRAVFDYLSPRQRMCYFFERARDPSDSGGDQ</sequence>
<evidence type="ECO:0000313" key="2">
    <source>
        <dbReference type="EMBL" id="NEV64369.1"/>
    </source>
</evidence>
<dbReference type="SUPFAM" id="SSF109604">
    <property type="entry name" value="HD-domain/PDEase-like"/>
    <property type="match status" value="1"/>
</dbReference>
<dbReference type="PANTHER" id="PTHR45228:SF4">
    <property type="entry name" value="LIPOPROTEIN"/>
    <property type="match status" value="1"/>
</dbReference>
<dbReference type="RefSeq" id="WP_164455045.1">
    <property type="nucleotide sequence ID" value="NZ_JAAIJQ010000086.1"/>
</dbReference>
<accession>A0A6M0K4L9</accession>